<accession>T0XUK1</accession>
<dbReference type="GO" id="GO:0000160">
    <property type="term" value="P:phosphorelay signal transduction system"/>
    <property type="evidence" value="ECO:0007669"/>
    <property type="project" value="InterPro"/>
</dbReference>
<dbReference type="Gene3D" id="3.40.50.2300">
    <property type="match status" value="1"/>
</dbReference>
<dbReference type="AlphaFoldDB" id="T0XUK1"/>
<dbReference type="InterPro" id="IPR011006">
    <property type="entry name" value="CheY-like_superfamily"/>
</dbReference>
<feature type="domain" description="Response regulatory" evidence="1">
    <location>
        <begin position="21"/>
        <end position="103"/>
    </location>
</feature>
<evidence type="ECO:0000313" key="2">
    <source>
        <dbReference type="EMBL" id="EQD26461.1"/>
    </source>
</evidence>
<sequence length="103" mass="11206">MPTCAATADSIGVMEPPESMRVLLVDDHALFRAGMRLLLEAIRSDLVVLDAGTLEQALTLMQEHPDIRLCLLDLDSSRSRVDDTAPGACCRPCDGRGGDLRQR</sequence>
<comment type="caution">
    <text evidence="2">The sequence shown here is derived from an EMBL/GenBank/DDBJ whole genome shotgun (WGS) entry which is preliminary data.</text>
</comment>
<reference evidence="2" key="1">
    <citation type="submission" date="2013-08" db="EMBL/GenBank/DDBJ databases">
        <authorList>
            <person name="Mendez C."/>
            <person name="Richter M."/>
            <person name="Ferrer M."/>
            <person name="Sanchez J."/>
        </authorList>
    </citation>
    <scope>NUCLEOTIDE SEQUENCE</scope>
</reference>
<reference evidence="2" key="2">
    <citation type="journal article" date="2014" name="ISME J.">
        <title>Microbial stratification in low pH oxic and suboxic macroscopic growths along an acid mine drainage.</title>
        <authorList>
            <person name="Mendez-Garcia C."/>
            <person name="Mesa V."/>
            <person name="Sprenger R.R."/>
            <person name="Richter M."/>
            <person name="Diez M.S."/>
            <person name="Solano J."/>
            <person name="Bargiela R."/>
            <person name="Golyshina O.V."/>
            <person name="Manteca A."/>
            <person name="Ramos J.L."/>
            <person name="Gallego J.R."/>
            <person name="Llorente I."/>
            <person name="Martins Dos Santos V.A."/>
            <person name="Jensen O.N."/>
            <person name="Pelaez A.I."/>
            <person name="Sanchez J."/>
            <person name="Ferrer M."/>
        </authorList>
    </citation>
    <scope>NUCLEOTIDE SEQUENCE</scope>
</reference>
<evidence type="ECO:0000259" key="1">
    <source>
        <dbReference type="PROSITE" id="PS50110"/>
    </source>
</evidence>
<dbReference type="InterPro" id="IPR001789">
    <property type="entry name" value="Sig_transdc_resp-reg_receiver"/>
</dbReference>
<dbReference type="EMBL" id="AUZZ01011369">
    <property type="protein sequence ID" value="EQD26461.1"/>
    <property type="molecule type" value="Genomic_DNA"/>
</dbReference>
<organism evidence="2">
    <name type="scientific">mine drainage metagenome</name>
    <dbReference type="NCBI Taxonomy" id="410659"/>
    <lineage>
        <taxon>unclassified sequences</taxon>
        <taxon>metagenomes</taxon>
        <taxon>ecological metagenomes</taxon>
    </lineage>
</organism>
<dbReference type="SUPFAM" id="SSF52172">
    <property type="entry name" value="CheY-like"/>
    <property type="match status" value="1"/>
</dbReference>
<protein>
    <submittedName>
        <fullName evidence="2">Signal transduction response regulator, receiver region domain protein</fullName>
    </submittedName>
</protein>
<proteinExistence type="predicted"/>
<dbReference type="PROSITE" id="PS50110">
    <property type="entry name" value="RESPONSE_REGULATORY"/>
    <property type="match status" value="1"/>
</dbReference>
<gene>
    <name evidence="2" type="ORF">B2A_15634</name>
</gene>
<name>T0XUK1_9ZZZZ</name>